<keyword evidence="1" id="KW-1133">Transmembrane helix</keyword>
<proteinExistence type="predicted"/>
<gene>
    <name evidence="2" type="ORF">DMP10_01165</name>
</gene>
<name>A0A3N0AXI6_9ACTN</name>
<feature type="transmembrane region" description="Helical" evidence="1">
    <location>
        <begin position="35"/>
        <end position="55"/>
    </location>
</feature>
<protein>
    <submittedName>
        <fullName evidence="2">Uncharacterized protein</fullName>
    </submittedName>
</protein>
<dbReference type="RefSeq" id="WP_117284677.1">
    <property type="nucleotide sequence ID" value="NZ_JAMTCE010000009.1"/>
</dbReference>
<dbReference type="Proteomes" id="UP000278327">
    <property type="component" value="Unassembled WGS sequence"/>
</dbReference>
<keyword evidence="1" id="KW-0472">Membrane</keyword>
<accession>A0A3N0AXI6</accession>
<sequence length="60" mass="6744">MEEKQRYLRWLGILCAIMAAFCAGIFLIGYKDPSVGRVATLVGLIVASAGFFWLAHRKRK</sequence>
<keyword evidence="1" id="KW-0812">Transmembrane</keyword>
<keyword evidence="3" id="KW-1185">Reference proteome</keyword>
<organism evidence="2 3">
    <name type="scientific">Adlercreutzia equolifaciens subsp. celatus DSM 18785</name>
    <dbReference type="NCBI Taxonomy" id="1121021"/>
    <lineage>
        <taxon>Bacteria</taxon>
        <taxon>Bacillati</taxon>
        <taxon>Actinomycetota</taxon>
        <taxon>Coriobacteriia</taxon>
        <taxon>Eggerthellales</taxon>
        <taxon>Eggerthellaceae</taxon>
        <taxon>Adlercreutzia</taxon>
    </lineage>
</organism>
<evidence type="ECO:0000313" key="3">
    <source>
        <dbReference type="Proteomes" id="UP000278327"/>
    </source>
</evidence>
<feature type="transmembrane region" description="Helical" evidence="1">
    <location>
        <begin position="7"/>
        <end position="29"/>
    </location>
</feature>
<comment type="caution">
    <text evidence="2">The sequence shown here is derived from an EMBL/GenBank/DDBJ whole genome shotgun (WGS) entry which is preliminary data.</text>
</comment>
<dbReference type="EMBL" id="QICA01000002">
    <property type="protein sequence ID" value="RNL39573.1"/>
    <property type="molecule type" value="Genomic_DNA"/>
</dbReference>
<evidence type="ECO:0000313" key="2">
    <source>
        <dbReference type="EMBL" id="RNL39573.1"/>
    </source>
</evidence>
<evidence type="ECO:0000256" key="1">
    <source>
        <dbReference type="SAM" id="Phobius"/>
    </source>
</evidence>
<dbReference type="AlphaFoldDB" id="A0A3N0AXI6"/>
<reference evidence="2 3" key="1">
    <citation type="journal article" date="2019" name="Microbiol. Resour. Announc.">
        <title>Draft Genome Sequences of Type Strains of Gordonibacter faecihominis, Paraeggerthella hongkongensis, Parvibacter caecicola,Slackia equolifaciens, Slackia faecicanis, and Slackia isoflavoniconvertens.</title>
        <authorList>
            <person name="Danylec N."/>
            <person name="Stoll D.A."/>
            <person name="Dotsch A."/>
            <person name="Huch M."/>
        </authorList>
    </citation>
    <scope>NUCLEOTIDE SEQUENCE [LARGE SCALE GENOMIC DNA]</scope>
    <source>
        <strain evidence="2 3">DSM 18785</strain>
    </source>
</reference>